<protein>
    <submittedName>
        <fullName evidence="2">Class I SAM-dependent methyltransferase</fullName>
    </submittedName>
</protein>
<dbReference type="InterPro" id="IPR029063">
    <property type="entry name" value="SAM-dependent_MTases_sf"/>
</dbReference>
<dbReference type="PANTHER" id="PTHR43861">
    <property type="entry name" value="TRANS-ACONITATE 2-METHYLTRANSFERASE-RELATED"/>
    <property type="match status" value="1"/>
</dbReference>
<name>A0ABR6ZT04_9BURK</name>
<feature type="domain" description="Methyltransferase type 11" evidence="1">
    <location>
        <begin position="126"/>
        <end position="225"/>
    </location>
</feature>
<dbReference type="RefSeq" id="WP_186948304.1">
    <property type="nucleotide sequence ID" value="NZ_JACOGF010000008.1"/>
</dbReference>
<dbReference type="GO" id="GO:0032259">
    <property type="term" value="P:methylation"/>
    <property type="evidence" value="ECO:0007669"/>
    <property type="project" value="UniProtKB-KW"/>
</dbReference>
<dbReference type="Proteomes" id="UP000650424">
    <property type="component" value="Unassembled WGS sequence"/>
</dbReference>
<dbReference type="EMBL" id="JACOGF010000008">
    <property type="protein sequence ID" value="MBC3919033.1"/>
    <property type="molecule type" value="Genomic_DNA"/>
</dbReference>
<comment type="caution">
    <text evidence="2">The sequence shown here is derived from an EMBL/GenBank/DDBJ whole genome shotgun (WGS) entry which is preliminary data.</text>
</comment>
<keyword evidence="3" id="KW-1185">Reference proteome</keyword>
<dbReference type="InterPro" id="IPR013216">
    <property type="entry name" value="Methyltransf_11"/>
</dbReference>
<organism evidence="2 3">
    <name type="scientific">Undibacterium hunanense</name>
    <dbReference type="NCBI Taxonomy" id="2762292"/>
    <lineage>
        <taxon>Bacteria</taxon>
        <taxon>Pseudomonadati</taxon>
        <taxon>Pseudomonadota</taxon>
        <taxon>Betaproteobacteria</taxon>
        <taxon>Burkholderiales</taxon>
        <taxon>Oxalobacteraceae</taxon>
        <taxon>Undibacterium</taxon>
    </lineage>
</organism>
<evidence type="ECO:0000313" key="2">
    <source>
        <dbReference type="EMBL" id="MBC3919033.1"/>
    </source>
</evidence>
<dbReference type="Gene3D" id="3.40.50.150">
    <property type="entry name" value="Vaccinia Virus protein VP39"/>
    <property type="match status" value="1"/>
</dbReference>
<dbReference type="CDD" id="cd02440">
    <property type="entry name" value="AdoMet_MTases"/>
    <property type="match status" value="1"/>
</dbReference>
<dbReference type="SUPFAM" id="SSF53335">
    <property type="entry name" value="S-adenosyl-L-methionine-dependent methyltransferases"/>
    <property type="match status" value="1"/>
</dbReference>
<evidence type="ECO:0000313" key="3">
    <source>
        <dbReference type="Proteomes" id="UP000650424"/>
    </source>
</evidence>
<evidence type="ECO:0000259" key="1">
    <source>
        <dbReference type="Pfam" id="PF08241"/>
    </source>
</evidence>
<accession>A0ABR6ZT04</accession>
<sequence length="363" mass="41632">MKSSKNYALAQLHFYLSKWPFGFMLVKTVFSGTFIHRGIQSAVHQYRTKQCQAPIVAHVDVVANENTVHWDNHVKLVESKVLKGWLDWEFIEVEHIRPSVSGDRSIYYLQHFFTEHLPHMPVKRALSLGCGGGNLERALIGLNASETIDAFDASPESINLAKRLAVENGCSNRIHYNVADIDKIKLEANSYDFIVAKMSLHHFEDFDHIFAQISRALKPGGVFMFNEYIGPTRFQWTELQLSITNRILQTLPEKYRLSAFTGSILDEIQRPTIKEMIDMDPSEAINSSEIIPKVEQYFDVVELKRYGGTILHLLMNHIMANFDTDKELDATLLRLIFLQEQLLVENKVLDSDFCYAVVKPKKN</sequence>
<keyword evidence="2" id="KW-0489">Methyltransferase</keyword>
<gene>
    <name evidence="2" type="ORF">H8L32_16195</name>
</gene>
<proteinExistence type="predicted"/>
<dbReference type="GO" id="GO:0008168">
    <property type="term" value="F:methyltransferase activity"/>
    <property type="evidence" value="ECO:0007669"/>
    <property type="project" value="UniProtKB-KW"/>
</dbReference>
<keyword evidence="2" id="KW-0808">Transferase</keyword>
<reference evidence="2 3" key="1">
    <citation type="submission" date="2020-08" db="EMBL/GenBank/DDBJ databases">
        <title>Novel species isolated from subtropical streams in China.</title>
        <authorList>
            <person name="Lu H."/>
        </authorList>
    </citation>
    <scope>NUCLEOTIDE SEQUENCE [LARGE SCALE GENOMIC DNA]</scope>
    <source>
        <strain evidence="2 3">CY18W</strain>
    </source>
</reference>
<dbReference type="Pfam" id="PF08241">
    <property type="entry name" value="Methyltransf_11"/>
    <property type="match status" value="1"/>
</dbReference>